<organism evidence="1 2">
    <name type="scientific">Kitasatospora gansuensis</name>
    <dbReference type="NCBI Taxonomy" id="258050"/>
    <lineage>
        <taxon>Bacteria</taxon>
        <taxon>Bacillati</taxon>
        <taxon>Actinomycetota</taxon>
        <taxon>Actinomycetes</taxon>
        <taxon>Kitasatosporales</taxon>
        <taxon>Streptomycetaceae</taxon>
        <taxon>Kitasatospora</taxon>
    </lineage>
</organism>
<dbReference type="Proteomes" id="UP000573327">
    <property type="component" value="Unassembled WGS sequence"/>
</dbReference>
<dbReference type="AlphaFoldDB" id="A0A7W7SB44"/>
<sequence>MLADLPGVVGCAHLGELLVELEEPVRGVAEDSPEFSH</sequence>
<keyword evidence="2" id="KW-1185">Reference proteome</keyword>
<accession>A0A7W7SB44</accession>
<name>A0A7W7SB44_9ACTN</name>
<proteinExistence type="predicted"/>
<dbReference type="EMBL" id="JACHJR010000001">
    <property type="protein sequence ID" value="MBB4946151.1"/>
    <property type="molecule type" value="Genomic_DNA"/>
</dbReference>
<comment type="caution">
    <text evidence="1">The sequence shown here is derived from an EMBL/GenBank/DDBJ whole genome shotgun (WGS) entry which is preliminary data.</text>
</comment>
<gene>
    <name evidence="1" type="ORF">F4556_001686</name>
</gene>
<reference evidence="1 2" key="1">
    <citation type="submission" date="2020-08" db="EMBL/GenBank/DDBJ databases">
        <title>Sequencing the genomes of 1000 actinobacteria strains.</title>
        <authorList>
            <person name="Klenk H.-P."/>
        </authorList>
    </citation>
    <scope>NUCLEOTIDE SEQUENCE [LARGE SCALE GENOMIC DNA]</scope>
    <source>
        <strain evidence="1 2">DSM 44786</strain>
    </source>
</reference>
<protein>
    <submittedName>
        <fullName evidence="1">Uncharacterized protein</fullName>
    </submittedName>
</protein>
<evidence type="ECO:0000313" key="1">
    <source>
        <dbReference type="EMBL" id="MBB4946151.1"/>
    </source>
</evidence>
<evidence type="ECO:0000313" key="2">
    <source>
        <dbReference type="Proteomes" id="UP000573327"/>
    </source>
</evidence>